<accession>A0A6G6W8F9</accession>
<evidence type="ECO:0008006" key="4">
    <source>
        <dbReference type="Google" id="ProtNLM"/>
    </source>
</evidence>
<proteinExistence type="predicted"/>
<feature type="transmembrane region" description="Helical" evidence="1">
    <location>
        <begin position="174"/>
        <end position="195"/>
    </location>
</feature>
<reference evidence="2 3" key="1">
    <citation type="submission" date="2020-02" db="EMBL/GenBank/DDBJ databases">
        <title>Full genome sequence of Nocardioides sp. R-3366.</title>
        <authorList>
            <person name="Im W.-T."/>
        </authorList>
    </citation>
    <scope>NUCLEOTIDE SEQUENCE [LARGE SCALE GENOMIC DNA]</scope>
    <source>
        <strain evidence="2 3">R-3366</strain>
    </source>
</reference>
<feature type="transmembrane region" description="Helical" evidence="1">
    <location>
        <begin position="201"/>
        <end position="222"/>
    </location>
</feature>
<keyword evidence="1" id="KW-0812">Transmembrane</keyword>
<protein>
    <recommendedName>
        <fullName evidence="4">DUF4239 domain-containing protein</fullName>
    </recommendedName>
</protein>
<dbReference type="RefSeq" id="WP_165227777.1">
    <property type="nucleotide sequence ID" value="NZ_CP049257.1"/>
</dbReference>
<name>A0A6G6W8F9_9ACTN</name>
<organism evidence="2 3">
    <name type="scientific">Nocardioides anomalus</name>
    <dbReference type="NCBI Taxonomy" id="2712223"/>
    <lineage>
        <taxon>Bacteria</taxon>
        <taxon>Bacillati</taxon>
        <taxon>Actinomycetota</taxon>
        <taxon>Actinomycetes</taxon>
        <taxon>Propionibacteriales</taxon>
        <taxon>Nocardioidaceae</taxon>
        <taxon>Nocardioides</taxon>
    </lineage>
</organism>
<gene>
    <name evidence="2" type="ORF">G5V58_00410</name>
</gene>
<evidence type="ECO:0000313" key="3">
    <source>
        <dbReference type="Proteomes" id="UP000502996"/>
    </source>
</evidence>
<sequence length="287" mass="30967">MTTNLFRGNPRLLLAALPVAAGIVLLKLISDLTDLDGLALSPLLAGAIGAEVFILGFLLTGTAGDFKEAERLPGEVSGSLETMADECLITYNDIRLPEARTCLEQLVQVAHAIRQWLLEDEGLDEVLSEVRAFNGPFTVMAPAIQAGFTTRLKSEQASIRRLVLRMDTMRRTSYVSAGYLIAEVTAALLVLVMLFTDLGPLGPTLCLVGLISYLLVYLVMLIRDLDNPFEYRDGVPGAADVSLDVLERTEHRLRALLDHLAAGDEVGLDDEEPLVAVPAATATEPPA</sequence>
<dbReference type="KEGG" id="nano:G5V58_00410"/>
<evidence type="ECO:0000256" key="1">
    <source>
        <dbReference type="SAM" id="Phobius"/>
    </source>
</evidence>
<keyword evidence="1" id="KW-0472">Membrane</keyword>
<feature type="transmembrane region" description="Helical" evidence="1">
    <location>
        <begin position="42"/>
        <end position="61"/>
    </location>
</feature>
<dbReference type="AlphaFoldDB" id="A0A6G6W8F9"/>
<dbReference type="EMBL" id="CP049257">
    <property type="protein sequence ID" value="QIG41437.1"/>
    <property type="molecule type" value="Genomic_DNA"/>
</dbReference>
<evidence type="ECO:0000313" key="2">
    <source>
        <dbReference type="EMBL" id="QIG41437.1"/>
    </source>
</evidence>
<keyword evidence="1" id="KW-1133">Transmembrane helix</keyword>
<feature type="transmembrane region" description="Helical" evidence="1">
    <location>
        <begin position="12"/>
        <end position="30"/>
    </location>
</feature>
<keyword evidence="3" id="KW-1185">Reference proteome</keyword>
<dbReference type="Proteomes" id="UP000502996">
    <property type="component" value="Chromosome"/>
</dbReference>